<evidence type="ECO:0000313" key="1">
    <source>
        <dbReference type="EMBL" id="EXX60876.1"/>
    </source>
</evidence>
<reference evidence="1 2" key="1">
    <citation type="submission" date="2014-02" db="EMBL/GenBank/DDBJ databases">
        <title>Single nucleus genome sequencing reveals high similarity among nuclei of an endomycorrhizal fungus.</title>
        <authorList>
            <person name="Lin K."/>
            <person name="Geurts R."/>
            <person name="Zhang Z."/>
            <person name="Limpens E."/>
            <person name="Saunders D.G."/>
            <person name="Mu D."/>
            <person name="Pang E."/>
            <person name="Cao H."/>
            <person name="Cha H."/>
            <person name="Lin T."/>
            <person name="Zhou Q."/>
            <person name="Shang Y."/>
            <person name="Li Y."/>
            <person name="Ivanov S."/>
            <person name="Sharma T."/>
            <person name="Velzen R.V."/>
            <person name="Ruijter N.D."/>
            <person name="Aanen D.K."/>
            <person name="Win J."/>
            <person name="Kamoun S."/>
            <person name="Bisseling T."/>
            <person name="Huang S."/>
        </authorList>
    </citation>
    <scope>NUCLEOTIDE SEQUENCE [LARGE SCALE GENOMIC DNA]</scope>
    <source>
        <strain evidence="2">DAOM197198w</strain>
    </source>
</reference>
<name>A0A015KMA8_RHIIW</name>
<dbReference type="HOGENOM" id="CLU_3015431_0_0_1"/>
<comment type="caution">
    <text evidence="1">The sequence shown here is derived from an EMBL/GenBank/DDBJ whole genome shotgun (WGS) entry which is preliminary data.</text>
</comment>
<gene>
    <name evidence="1" type="ORF">RirG_175920</name>
</gene>
<accession>A0A015KMA8</accession>
<dbReference type="Proteomes" id="UP000022910">
    <property type="component" value="Unassembled WGS sequence"/>
</dbReference>
<protein>
    <submittedName>
        <fullName evidence="1">Uncharacterized protein</fullName>
    </submittedName>
</protein>
<sequence>MHQFKKFQIIEFAILRVHFKPRQYIVIWVEITLNMLEWDIELMFLLSYLASTALES</sequence>
<keyword evidence="2" id="KW-1185">Reference proteome</keyword>
<proteinExistence type="predicted"/>
<evidence type="ECO:0000313" key="2">
    <source>
        <dbReference type="Proteomes" id="UP000022910"/>
    </source>
</evidence>
<dbReference type="EMBL" id="JEMT01025835">
    <property type="protein sequence ID" value="EXX60876.1"/>
    <property type="molecule type" value="Genomic_DNA"/>
</dbReference>
<dbReference type="AlphaFoldDB" id="A0A015KMA8"/>
<organism evidence="1 2">
    <name type="scientific">Rhizophagus irregularis (strain DAOM 197198w)</name>
    <name type="common">Glomus intraradices</name>
    <dbReference type="NCBI Taxonomy" id="1432141"/>
    <lineage>
        <taxon>Eukaryota</taxon>
        <taxon>Fungi</taxon>
        <taxon>Fungi incertae sedis</taxon>
        <taxon>Mucoromycota</taxon>
        <taxon>Glomeromycotina</taxon>
        <taxon>Glomeromycetes</taxon>
        <taxon>Glomerales</taxon>
        <taxon>Glomeraceae</taxon>
        <taxon>Rhizophagus</taxon>
    </lineage>
</organism>